<protein>
    <submittedName>
        <fullName evidence="3">Aldo/keto reductase</fullName>
    </submittedName>
</protein>
<evidence type="ECO:0000313" key="4">
    <source>
        <dbReference type="Proteomes" id="UP000278164"/>
    </source>
</evidence>
<dbReference type="SUPFAM" id="SSF51430">
    <property type="entry name" value="NAD(P)-linked oxidoreductase"/>
    <property type="match status" value="1"/>
</dbReference>
<dbReference type="GO" id="GO:0016491">
    <property type="term" value="F:oxidoreductase activity"/>
    <property type="evidence" value="ECO:0007669"/>
    <property type="project" value="UniProtKB-KW"/>
</dbReference>
<dbReference type="Gene3D" id="3.20.20.100">
    <property type="entry name" value="NADP-dependent oxidoreductase domain"/>
    <property type="match status" value="1"/>
</dbReference>
<reference evidence="3 4" key="1">
    <citation type="submission" date="2018-09" db="EMBL/GenBank/DDBJ databases">
        <title>Murine metabolic-syndrome-specific gut microbial biobank.</title>
        <authorList>
            <person name="Liu C."/>
        </authorList>
    </citation>
    <scope>NUCLEOTIDE SEQUENCE [LARGE SCALE GENOMIC DNA]</scope>
    <source>
        <strain evidence="3 4">8-P5</strain>
    </source>
</reference>
<dbReference type="CDD" id="cd19078">
    <property type="entry name" value="AKR_AKR13C1_2"/>
    <property type="match status" value="1"/>
</dbReference>
<evidence type="ECO:0000313" key="3">
    <source>
        <dbReference type="EMBL" id="RLT73142.1"/>
    </source>
</evidence>
<feature type="domain" description="NADP-dependent oxidoreductase" evidence="2">
    <location>
        <begin position="16"/>
        <end position="316"/>
    </location>
</feature>
<dbReference type="EMBL" id="RAYI01000021">
    <property type="protein sequence ID" value="RLT73142.1"/>
    <property type="molecule type" value="Genomic_DNA"/>
</dbReference>
<dbReference type="GO" id="GO:0005737">
    <property type="term" value="C:cytoplasm"/>
    <property type="evidence" value="ECO:0007669"/>
    <property type="project" value="TreeGrafter"/>
</dbReference>
<dbReference type="PANTHER" id="PTHR43625:SF77">
    <property type="entry name" value="ALDO-KETO REDUCTASE"/>
    <property type="match status" value="1"/>
</dbReference>
<comment type="caution">
    <text evidence="3">The sequence shown here is derived from an EMBL/GenBank/DDBJ whole genome shotgun (WGS) entry which is preliminary data.</text>
</comment>
<dbReference type="InterPro" id="IPR050791">
    <property type="entry name" value="Aldo-Keto_reductase"/>
</dbReference>
<organism evidence="3 4">
    <name type="scientific">Parabacteroides distasonis</name>
    <dbReference type="NCBI Taxonomy" id="823"/>
    <lineage>
        <taxon>Bacteria</taxon>
        <taxon>Pseudomonadati</taxon>
        <taxon>Bacteroidota</taxon>
        <taxon>Bacteroidia</taxon>
        <taxon>Bacteroidales</taxon>
        <taxon>Tannerellaceae</taxon>
        <taxon>Parabacteroides</taxon>
    </lineage>
</organism>
<dbReference type="OrthoDB" id="9773828at2"/>
<dbReference type="InterPro" id="IPR023210">
    <property type="entry name" value="NADP_OxRdtase_dom"/>
</dbReference>
<dbReference type="Pfam" id="PF00248">
    <property type="entry name" value="Aldo_ket_red"/>
    <property type="match status" value="1"/>
</dbReference>
<keyword evidence="1" id="KW-0560">Oxidoreductase</keyword>
<dbReference type="Proteomes" id="UP000278164">
    <property type="component" value="Unassembled WGS sequence"/>
</dbReference>
<evidence type="ECO:0000259" key="2">
    <source>
        <dbReference type="Pfam" id="PF00248"/>
    </source>
</evidence>
<dbReference type="PANTHER" id="PTHR43625">
    <property type="entry name" value="AFLATOXIN B1 ALDEHYDE REDUCTASE"/>
    <property type="match status" value="1"/>
</dbReference>
<sequence length="333" mass="37206">MEYRVLGLSGLRVSAVGLGCMGMSHAYGAPADKEEMTELLADAVEMGYTFFDTAEMYGTSDRPHDNEELLGKALQRFRNRVVIATKFGISFDRPEAGGTHAVIPDSRPVTIRRSVEESLHRLRTDRIDLYYQHRIDPKVAPEEVAGVMADLIREGKILHWGISEATEEYLRRAHKVCPVTAVQNRYSMMARRHEELFPVLEELGIGFVAFSPLANGLLTDCYTADTTFDPATDYRASMPQFRPESFEQNRPLFALIGSLAEEHHATPSQIALAWMMNKKPWIVSIPGTRHLCRLKENIGAADIHLTAEQVENIDAALGAMRMSEVFGGSPIKL</sequence>
<dbReference type="InterPro" id="IPR036812">
    <property type="entry name" value="NAD(P)_OxRdtase_dom_sf"/>
</dbReference>
<dbReference type="RefSeq" id="WP_121736430.1">
    <property type="nucleotide sequence ID" value="NZ_QXXG01000004.1"/>
</dbReference>
<name>A0A3L7ZQF0_PARDI</name>
<accession>A0A3L7ZQF0</accession>
<evidence type="ECO:0000256" key="1">
    <source>
        <dbReference type="ARBA" id="ARBA00023002"/>
    </source>
</evidence>
<gene>
    <name evidence="3" type="ORF">D7V78_12135</name>
</gene>
<proteinExistence type="predicted"/>
<dbReference type="AlphaFoldDB" id="A0A3L7ZQF0"/>